<accession>A0A1F7XYW0</accession>
<dbReference type="Proteomes" id="UP000178419">
    <property type="component" value="Unassembled WGS sequence"/>
</dbReference>
<organism evidence="2 3">
    <name type="scientific">Candidatus Woesebacteria bacterium RIFCSPHIGHO2_01_FULL_38_9</name>
    <dbReference type="NCBI Taxonomy" id="1802492"/>
    <lineage>
        <taxon>Bacteria</taxon>
        <taxon>Candidatus Woeseibacteriota</taxon>
    </lineage>
</organism>
<evidence type="ECO:0000313" key="2">
    <source>
        <dbReference type="EMBL" id="OGM20223.1"/>
    </source>
</evidence>
<dbReference type="SUPFAM" id="SSF82199">
    <property type="entry name" value="SET domain"/>
    <property type="match status" value="1"/>
</dbReference>
<dbReference type="InterPro" id="IPR046341">
    <property type="entry name" value="SET_dom_sf"/>
</dbReference>
<sequence>MINYIREIPGKGKSVFVKQFIPKGTLVWKLTESKKYTKDQFSKLPVDIKKVAYPQGDYYILVTGKGESWNHSCNANTWWTSDDELSASRDINKDEEITYDYATTDQFNFFNQFLQRRVLISF</sequence>
<comment type="caution">
    <text evidence="2">The sequence shown here is derived from an EMBL/GenBank/DDBJ whole genome shotgun (WGS) entry which is preliminary data.</text>
</comment>
<evidence type="ECO:0000259" key="1">
    <source>
        <dbReference type="PROSITE" id="PS50280"/>
    </source>
</evidence>
<dbReference type="InterPro" id="IPR001214">
    <property type="entry name" value="SET_dom"/>
</dbReference>
<dbReference type="EMBL" id="MGGE01000048">
    <property type="protein sequence ID" value="OGM20223.1"/>
    <property type="molecule type" value="Genomic_DNA"/>
</dbReference>
<dbReference type="Pfam" id="PF00856">
    <property type="entry name" value="SET"/>
    <property type="match status" value="1"/>
</dbReference>
<name>A0A1F7XYW0_9BACT</name>
<dbReference type="PROSITE" id="PS50280">
    <property type="entry name" value="SET"/>
    <property type="match status" value="1"/>
</dbReference>
<feature type="domain" description="SET" evidence="1">
    <location>
        <begin position="1"/>
        <end position="102"/>
    </location>
</feature>
<protein>
    <recommendedName>
        <fullName evidence="1">SET domain-containing protein</fullName>
    </recommendedName>
</protein>
<dbReference type="CDD" id="cd08161">
    <property type="entry name" value="SET"/>
    <property type="match status" value="1"/>
</dbReference>
<evidence type="ECO:0000313" key="3">
    <source>
        <dbReference type="Proteomes" id="UP000178419"/>
    </source>
</evidence>
<dbReference type="Gene3D" id="2.170.270.10">
    <property type="entry name" value="SET domain"/>
    <property type="match status" value="1"/>
</dbReference>
<dbReference type="AlphaFoldDB" id="A0A1F7XYW0"/>
<gene>
    <name evidence="2" type="ORF">A2714_02405</name>
</gene>
<proteinExistence type="predicted"/>
<reference evidence="2 3" key="1">
    <citation type="journal article" date="2016" name="Nat. Commun.">
        <title>Thousands of microbial genomes shed light on interconnected biogeochemical processes in an aquifer system.</title>
        <authorList>
            <person name="Anantharaman K."/>
            <person name="Brown C.T."/>
            <person name="Hug L.A."/>
            <person name="Sharon I."/>
            <person name="Castelle C.J."/>
            <person name="Probst A.J."/>
            <person name="Thomas B.C."/>
            <person name="Singh A."/>
            <person name="Wilkins M.J."/>
            <person name="Karaoz U."/>
            <person name="Brodie E.L."/>
            <person name="Williams K.H."/>
            <person name="Hubbard S.S."/>
            <person name="Banfield J.F."/>
        </authorList>
    </citation>
    <scope>NUCLEOTIDE SEQUENCE [LARGE SCALE GENOMIC DNA]</scope>
</reference>